<accession>A0A1V9G835</accession>
<dbReference type="Proteomes" id="UP000192276">
    <property type="component" value="Unassembled WGS sequence"/>
</dbReference>
<sequence>MTRKRKILFYIPLIITGCMLAYIWFLFISGKNNPYITNYLGLILFVPVLYLLYKDKTCKKALLALGVYLILATFYLANITIYMGVSMSITLFGIEIPLPPMNFSALLLLILYFVLNIGTLIELQLDYKESKGKM</sequence>
<evidence type="ECO:0000256" key="1">
    <source>
        <dbReference type="SAM" id="Phobius"/>
    </source>
</evidence>
<keyword evidence="1" id="KW-0812">Transmembrane</keyword>
<keyword evidence="1" id="KW-1133">Transmembrane helix</keyword>
<dbReference type="AlphaFoldDB" id="A0A1V9G835"/>
<proteinExistence type="predicted"/>
<feature type="transmembrane region" description="Helical" evidence="1">
    <location>
        <begin position="105"/>
        <end position="125"/>
    </location>
</feature>
<feature type="transmembrane region" description="Helical" evidence="1">
    <location>
        <begin position="65"/>
        <end position="85"/>
    </location>
</feature>
<feature type="transmembrane region" description="Helical" evidence="1">
    <location>
        <begin position="35"/>
        <end position="53"/>
    </location>
</feature>
<organism evidence="2 3">
    <name type="scientific">Niastella populi</name>
    <dbReference type="NCBI Taxonomy" id="550983"/>
    <lineage>
        <taxon>Bacteria</taxon>
        <taxon>Pseudomonadati</taxon>
        <taxon>Bacteroidota</taxon>
        <taxon>Chitinophagia</taxon>
        <taxon>Chitinophagales</taxon>
        <taxon>Chitinophagaceae</taxon>
        <taxon>Niastella</taxon>
    </lineage>
</organism>
<comment type="caution">
    <text evidence="2">The sequence shown here is derived from an EMBL/GenBank/DDBJ whole genome shotgun (WGS) entry which is preliminary data.</text>
</comment>
<gene>
    <name evidence="2" type="ORF">A4R26_13275</name>
</gene>
<keyword evidence="3" id="KW-1185">Reference proteome</keyword>
<name>A0A1V9G835_9BACT</name>
<dbReference type="EMBL" id="LWBP01000045">
    <property type="protein sequence ID" value="OQP66737.1"/>
    <property type="molecule type" value="Genomic_DNA"/>
</dbReference>
<evidence type="ECO:0000313" key="3">
    <source>
        <dbReference type="Proteomes" id="UP000192276"/>
    </source>
</evidence>
<reference evidence="3" key="1">
    <citation type="submission" date="2016-04" db="EMBL/GenBank/DDBJ databases">
        <authorList>
            <person name="Chen L."/>
            <person name="Zhuang W."/>
            <person name="Wang G."/>
        </authorList>
    </citation>
    <scope>NUCLEOTIDE SEQUENCE [LARGE SCALE GENOMIC DNA]</scope>
    <source>
        <strain evidence="3">208</strain>
    </source>
</reference>
<protein>
    <submittedName>
        <fullName evidence="2">Uncharacterized protein</fullName>
    </submittedName>
</protein>
<feature type="transmembrane region" description="Helical" evidence="1">
    <location>
        <begin position="7"/>
        <end position="29"/>
    </location>
</feature>
<keyword evidence="1" id="KW-0472">Membrane</keyword>
<dbReference type="PROSITE" id="PS51257">
    <property type="entry name" value="PROKAR_LIPOPROTEIN"/>
    <property type="match status" value="1"/>
</dbReference>
<evidence type="ECO:0000313" key="2">
    <source>
        <dbReference type="EMBL" id="OQP66737.1"/>
    </source>
</evidence>
<dbReference type="STRING" id="550983.A4R26_13275"/>